<comment type="caution">
    <text evidence="1">The sequence shown here is derived from an EMBL/GenBank/DDBJ whole genome shotgun (WGS) entry which is preliminary data.</text>
</comment>
<dbReference type="EMBL" id="JABBWE010000004">
    <property type="protein sequence ID" value="KAG1803906.1"/>
    <property type="molecule type" value="Genomic_DNA"/>
</dbReference>
<evidence type="ECO:0000313" key="2">
    <source>
        <dbReference type="Proteomes" id="UP000719766"/>
    </source>
</evidence>
<name>A0A9P7J5Q2_9AGAM</name>
<keyword evidence="2" id="KW-1185">Reference proteome</keyword>
<protein>
    <submittedName>
        <fullName evidence="1">Uncharacterized protein</fullName>
    </submittedName>
</protein>
<reference evidence="1" key="1">
    <citation type="journal article" date="2020" name="New Phytol.">
        <title>Comparative genomics reveals dynamic genome evolution in host specialist ectomycorrhizal fungi.</title>
        <authorList>
            <person name="Lofgren L.A."/>
            <person name="Nguyen N.H."/>
            <person name="Vilgalys R."/>
            <person name="Ruytinx J."/>
            <person name="Liao H.L."/>
            <person name="Branco S."/>
            <person name="Kuo A."/>
            <person name="LaButti K."/>
            <person name="Lipzen A."/>
            <person name="Andreopoulos W."/>
            <person name="Pangilinan J."/>
            <person name="Riley R."/>
            <person name="Hundley H."/>
            <person name="Na H."/>
            <person name="Barry K."/>
            <person name="Grigoriev I.V."/>
            <person name="Stajich J.E."/>
            <person name="Kennedy P.G."/>
        </authorList>
    </citation>
    <scope>NUCLEOTIDE SEQUENCE</scope>
    <source>
        <strain evidence="1">S12</strain>
    </source>
</reference>
<dbReference type="GeneID" id="64593396"/>
<evidence type="ECO:0000313" key="1">
    <source>
        <dbReference type="EMBL" id="KAG1803906.1"/>
    </source>
</evidence>
<accession>A0A9P7J5Q2</accession>
<dbReference type="AlphaFoldDB" id="A0A9P7J5Q2"/>
<dbReference type="Proteomes" id="UP000719766">
    <property type="component" value="Unassembled WGS sequence"/>
</dbReference>
<dbReference type="RefSeq" id="XP_041166252.1">
    <property type="nucleotide sequence ID" value="XM_041299632.1"/>
</dbReference>
<sequence>MIISLNELDSDVACLTIVNCTSSSFSSFSVAQAMSLPRKVPAVERHLEDTFKVILDEHTDIGLVAFILYQLRLVDLRVWHLPSPNVLLRSISSFVRAVEEPQGAVAVVSFHGLKPITVNATHNRQSTRSLFSETKDVYRPSLVADMALYNTLLSQVTSFASPRWLVFHAFDVEAAKHEVDTPSPTFSPVALLARSCIRGRATAISPSQRVSIPPTPVWASSKECCRSSHKTCQLDRTGIADWLAQGHGSNSLLGPMTRNRIFGFDGPAGLREPGVGDPNN</sequence>
<dbReference type="OrthoDB" id="5354526at2759"/>
<proteinExistence type="predicted"/>
<organism evidence="1 2">
    <name type="scientific">Suillus plorans</name>
    <dbReference type="NCBI Taxonomy" id="116603"/>
    <lineage>
        <taxon>Eukaryota</taxon>
        <taxon>Fungi</taxon>
        <taxon>Dikarya</taxon>
        <taxon>Basidiomycota</taxon>
        <taxon>Agaricomycotina</taxon>
        <taxon>Agaricomycetes</taxon>
        <taxon>Agaricomycetidae</taxon>
        <taxon>Boletales</taxon>
        <taxon>Suillineae</taxon>
        <taxon>Suillaceae</taxon>
        <taxon>Suillus</taxon>
    </lineage>
</organism>
<gene>
    <name evidence="1" type="ORF">HD556DRAFT_1303889</name>
</gene>